<reference evidence="3 4" key="1">
    <citation type="submission" date="2018-07" db="EMBL/GenBank/DDBJ databases">
        <title>Modular assembly of carbohydrate-degrading microbial communities in the ocean.</title>
        <authorList>
            <person name="Enke T.N."/>
            <person name="Datta M.S."/>
            <person name="Schwartzman J.A."/>
            <person name="Cermak N."/>
            <person name="Schmitz D.A."/>
            <person name="Barrere J."/>
            <person name="Cordero O.X."/>
        </authorList>
    </citation>
    <scope>NUCLEOTIDE SEQUENCE [LARGE SCALE GENOMIC DNA]</scope>
    <source>
        <strain evidence="3 4">C3M10</strain>
    </source>
</reference>
<evidence type="ECO:0000313" key="4">
    <source>
        <dbReference type="Proteomes" id="UP000252706"/>
    </source>
</evidence>
<gene>
    <name evidence="3" type="ORF">DS909_21220</name>
</gene>
<evidence type="ECO:0000313" key="3">
    <source>
        <dbReference type="EMBL" id="RBW50385.1"/>
    </source>
</evidence>
<dbReference type="SUPFAM" id="SSF51182">
    <property type="entry name" value="RmlC-like cupins"/>
    <property type="match status" value="1"/>
</dbReference>
<evidence type="ECO:0000256" key="1">
    <source>
        <dbReference type="SAM" id="SignalP"/>
    </source>
</evidence>
<accession>A0A366WK66</accession>
<dbReference type="AlphaFoldDB" id="A0A366WK66"/>
<feature type="signal peptide" evidence="1">
    <location>
        <begin position="1"/>
        <end position="24"/>
    </location>
</feature>
<dbReference type="CDD" id="cd02236">
    <property type="entry name" value="cupin_CV2614-like"/>
    <property type="match status" value="1"/>
</dbReference>
<dbReference type="Proteomes" id="UP000252706">
    <property type="component" value="Unassembled WGS sequence"/>
</dbReference>
<dbReference type="OrthoDB" id="9800684at2"/>
<feature type="domain" description="Cupin type-2" evidence="2">
    <location>
        <begin position="59"/>
        <end position="128"/>
    </location>
</feature>
<protein>
    <submittedName>
        <fullName evidence="3">Cupin domain-containing protein</fullName>
    </submittedName>
</protein>
<dbReference type="EMBL" id="QOCE01000048">
    <property type="protein sequence ID" value="RBW50385.1"/>
    <property type="molecule type" value="Genomic_DNA"/>
</dbReference>
<dbReference type="Gene3D" id="2.60.120.10">
    <property type="entry name" value="Jelly Rolls"/>
    <property type="match status" value="1"/>
</dbReference>
<keyword evidence="1" id="KW-0732">Signal</keyword>
<dbReference type="Pfam" id="PF07883">
    <property type="entry name" value="Cupin_2"/>
    <property type="match status" value="1"/>
</dbReference>
<comment type="caution">
    <text evidence="3">The sequence shown here is derived from an EMBL/GenBank/DDBJ whole genome shotgun (WGS) entry which is preliminary data.</text>
</comment>
<dbReference type="RefSeq" id="WP_113825592.1">
    <property type="nucleotide sequence ID" value="NZ_QOCE01000048.1"/>
</dbReference>
<feature type="chain" id="PRO_5016579469" evidence="1">
    <location>
        <begin position="25"/>
        <end position="142"/>
    </location>
</feature>
<dbReference type="InterPro" id="IPR013096">
    <property type="entry name" value="Cupin_2"/>
</dbReference>
<organism evidence="3 4">
    <name type="scientific">Phaeobacter gallaeciensis</name>
    <dbReference type="NCBI Taxonomy" id="60890"/>
    <lineage>
        <taxon>Bacteria</taxon>
        <taxon>Pseudomonadati</taxon>
        <taxon>Pseudomonadota</taxon>
        <taxon>Alphaproteobacteria</taxon>
        <taxon>Rhodobacterales</taxon>
        <taxon>Roseobacteraceae</taxon>
        <taxon>Phaeobacter</taxon>
    </lineage>
</organism>
<evidence type="ECO:0000259" key="2">
    <source>
        <dbReference type="Pfam" id="PF07883"/>
    </source>
</evidence>
<dbReference type="InterPro" id="IPR011051">
    <property type="entry name" value="RmlC_Cupin_sf"/>
</dbReference>
<proteinExistence type="predicted"/>
<sequence>MHKGPTLKHLLAAALIALVSTAHAKDTYPPVDVLLQTSASILGEPLEYPQGTPQITMAIVTMQLGQVTGLHEHDVPMMAYILDGEITVDYGAAGSKTYRKGDALVEAYRSPHSGTNTGDGIVRILAVFAGAEGVKNTVVTEN</sequence>
<dbReference type="InterPro" id="IPR014710">
    <property type="entry name" value="RmlC-like_jellyroll"/>
</dbReference>
<name>A0A366WK66_9RHOB</name>